<evidence type="ECO:0000313" key="3">
    <source>
        <dbReference type="Proteomes" id="UP001497525"/>
    </source>
</evidence>
<reference evidence="2" key="1">
    <citation type="submission" date="2024-06" db="EMBL/GenBank/DDBJ databases">
        <authorList>
            <person name="Liu X."/>
            <person name="Lenzi L."/>
            <person name="Haldenby T S."/>
            <person name="Uol C."/>
        </authorList>
    </citation>
    <scope>NUCLEOTIDE SEQUENCE</scope>
</reference>
<dbReference type="Gene3D" id="3.40.250.10">
    <property type="entry name" value="Rhodanese-like domain"/>
    <property type="match status" value="1"/>
</dbReference>
<dbReference type="InterPro" id="IPR036873">
    <property type="entry name" value="Rhodanese-like_dom_sf"/>
</dbReference>
<dbReference type="Proteomes" id="UP001497525">
    <property type="component" value="Unassembled WGS sequence"/>
</dbReference>
<evidence type="ECO:0000259" key="1">
    <source>
        <dbReference type="PROSITE" id="PS50206"/>
    </source>
</evidence>
<gene>
    <name evidence="2" type="ORF">CDAUBV1_LOCUS9332</name>
</gene>
<proteinExistence type="predicted"/>
<feature type="domain" description="Rhodanese" evidence="1">
    <location>
        <begin position="86"/>
        <end position="182"/>
    </location>
</feature>
<accession>A0AAV2TFR4</accession>
<evidence type="ECO:0000313" key="2">
    <source>
        <dbReference type="EMBL" id="CAL5135151.1"/>
    </source>
</evidence>
<dbReference type="PANTHER" id="PTHR44086">
    <property type="entry name" value="THIOSULFATE SULFURTRANSFERASE RDL2, MITOCHONDRIAL-RELATED"/>
    <property type="match status" value="1"/>
</dbReference>
<dbReference type="SUPFAM" id="SSF52821">
    <property type="entry name" value="Rhodanese/Cell cycle control phosphatase"/>
    <property type="match status" value="1"/>
</dbReference>
<dbReference type="Pfam" id="PF00581">
    <property type="entry name" value="Rhodanese"/>
    <property type="match status" value="1"/>
</dbReference>
<name>A0AAV2TFR4_CALDB</name>
<organism evidence="2 3">
    <name type="scientific">Calicophoron daubneyi</name>
    <name type="common">Rumen fluke</name>
    <name type="synonym">Paramphistomum daubneyi</name>
    <dbReference type="NCBI Taxonomy" id="300641"/>
    <lineage>
        <taxon>Eukaryota</taxon>
        <taxon>Metazoa</taxon>
        <taxon>Spiralia</taxon>
        <taxon>Lophotrochozoa</taxon>
        <taxon>Platyhelminthes</taxon>
        <taxon>Trematoda</taxon>
        <taxon>Digenea</taxon>
        <taxon>Plagiorchiida</taxon>
        <taxon>Pronocephalata</taxon>
        <taxon>Paramphistomoidea</taxon>
        <taxon>Paramphistomidae</taxon>
        <taxon>Calicophoron</taxon>
    </lineage>
</organism>
<dbReference type="SMART" id="SM00450">
    <property type="entry name" value="RHOD"/>
    <property type="match status" value="1"/>
</dbReference>
<dbReference type="PROSITE" id="PS50206">
    <property type="entry name" value="RHODANESE_3"/>
    <property type="match status" value="1"/>
</dbReference>
<comment type="caution">
    <text evidence="2">The sequence shown here is derived from an EMBL/GenBank/DDBJ whole genome shotgun (WGS) entry which is preliminary data.</text>
</comment>
<dbReference type="EMBL" id="CAXLJL010000245">
    <property type="protein sequence ID" value="CAL5135151.1"/>
    <property type="molecule type" value="Genomic_DNA"/>
</dbReference>
<dbReference type="AlphaFoldDB" id="A0AAV2TFR4"/>
<protein>
    <recommendedName>
        <fullName evidence="1">Rhodanese domain-containing protein</fullName>
    </recommendedName>
</protein>
<dbReference type="PANTHER" id="PTHR44086:SF14">
    <property type="entry name" value="RHODANESE DOMAIN-CONTAINING PROTEIN"/>
    <property type="match status" value="1"/>
</dbReference>
<sequence>MSRSDQAKMKWAASNHLWLLVALLSICSPYLLTPGQLFFLPSVGLRPVHITPEILAKSVTNSVFSVWKDEGRIIDIDVHQLRKMLKEGNVTLIDVREAEELENVGRFDGAIHIPLADVGEAFEMSPQEFLKKYKIQKPAKDDRRLVFCCRSGRRSLIAVRIIDPLGYKWALNLKGGYLDWSK</sequence>
<dbReference type="InterPro" id="IPR001763">
    <property type="entry name" value="Rhodanese-like_dom"/>
</dbReference>